<dbReference type="InterPro" id="IPR029058">
    <property type="entry name" value="AB_hydrolase_fold"/>
</dbReference>
<name>W4V9X8_9FIRM</name>
<evidence type="ECO:0000313" key="1">
    <source>
        <dbReference type="EMBL" id="GAE89992.1"/>
    </source>
</evidence>
<protein>
    <submittedName>
        <fullName evidence="1">Endo-1,4-beta-xylanase A</fullName>
    </submittedName>
</protein>
<keyword evidence="1" id="KW-0624">Polysaccharide degradation</keyword>
<keyword evidence="2" id="KW-1185">Reference proteome</keyword>
<keyword evidence="1" id="KW-0326">Glycosidase</keyword>
<dbReference type="GO" id="GO:0045493">
    <property type="term" value="P:xylan catabolic process"/>
    <property type="evidence" value="ECO:0007669"/>
    <property type="project" value="UniProtKB-KW"/>
</dbReference>
<dbReference type="AlphaFoldDB" id="W4V9X8"/>
<dbReference type="RefSeq" id="WP_243467657.1">
    <property type="nucleotide sequence ID" value="NZ_BAVR01000052.1"/>
</dbReference>
<dbReference type="Gene3D" id="3.40.50.1820">
    <property type="entry name" value="alpha/beta hydrolase"/>
    <property type="match status" value="1"/>
</dbReference>
<evidence type="ECO:0000313" key="2">
    <source>
        <dbReference type="Proteomes" id="UP000019109"/>
    </source>
</evidence>
<dbReference type="STRING" id="1294263.JCM21531_3569"/>
<dbReference type="Proteomes" id="UP000019109">
    <property type="component" value="Unassembled WGS sequence"/>
</dbReference>
<keyword evidence="1" id="KW-0119">Carbohydrate metabolism</keyword>
<proteinExistence type="predicted"/>
<accession>W4V9X8</accession>
<gene>
    <name evidence="1" type="ORF">JCM21531_3569</name>
</gene>
<comment type="caution">
    <text evidence="1">The sequence shown here is derived from an EMBL/GenBank/DDBJ whole genome shotgun (WGS) entry which is preliminary data.</text>
</comment>
<dbReference type="GO" id="GO:0016798">
    <property type="term" value="F:hydrolase activity, acting on glycosyl bonds"/>
    <property type="evidence" value="ECO:0007669"/>
    <property type="project" value="UniProtKB-KW"/>
</dbReference>
<keyword evidence="1" id="KW-0858">Xylan degradation</keyword>
<keyword evidence="1" id="KW-0378">Hydrolase</keyword>
<reference evidence="1" key="1">
    <citation type="journal article" date="2014" name="Genome Announc.">
        <title>Draft Genome Sequence of Clostridium straminisolvens Strain JCM 21531T, Isolated from a Cellulose-Degrading Bacterial Community.</title>
        <authorList>
            <person name="Yuki M."/>
            <person name="Oshima K."/>
            <person name="Suda W."/>
            <person name="Sakamoto M."/>
            <person name="Kitamura K."/>
            <person name="Iida T."/>
            <person name="Hattori M."/>
            <person name="Ohkuma M."/>
        </authorList>
    </citation>
    <scope>NUCLEOTIDE SEQUENCE [LARGE SCALE GENOMIC DNA]</scope>
    <source>
        <strain evidence="1">JCM 21531</strain>
    </source>
</reference>
<sequence>MSKKVLSVLLIAMMLMTSLLVTTIISSAASLPTMPPSGYDQVRNGVARGQVVNISYFSTATNSTRRARVYLLRDIQRTKSTVFCTSCTV</sequence>
<dbReference type="EMBL" id="BAVR01000052">
    <property type="protein sequence ID" value="GAE89992.1"/>
    <property type="molecule type" value="Genomic_DNA"/>
</dbReference>
<organism evidence="1 2">
    <name type="scientific">Acetivibrio straminisolvens JCM 21531</name>
    <dbReference type="NCBI Taxonomy" id="1294263"/>
    <lineage>
        <taxon>Bacteria</taxon>
        <taxon>Bacillati</taxon>
        <taxon>Bacillota</taxon>
        <taxon>Clostridia</taxon>
        <taxon>Eubacteriales</taxon>
        <taxon>Oscillospiraceae</taxon>
        <taxon>Acetivibrio</taxon>
    </lineage>
</organism>